<dbReference type="EMBL" id="JBHSFK010000002">
    <property type="protein sequence ID" value="MFC4498468.1"/>
    <property type="molecule type" value="Genomic_DNA"/>
</dbReference>
<reference evidence="2" key="1">
    <citation type="journal article" date="2019" name="Int. J. Syst. Evol. Microbiol.">
        <title>The Global Catalogue of Microorganisms (GCM) 10K type strain sequencing project: providing services to taxonomists for standard genome sequencing and annotation.</title>
        <authorList>
            <consortium name="The Broad Institute Genomics Platform"/>
            <consortium name="The Broad Institute Genome Sequencing Center for Infectious Disease"/>
            <person name="Wu L."/>
            <person name="Ma J."/>
        </authorList>
    </citation>
    <scope>NUCLEOTIDE SEQUENCE [LARGE SCALE GENOMIC DNA]</scope>
    <source>
        <strain evidence="2">CGMCC 4.7177</strain>
    </source>
</reference>
<evidence type="ECO:0000313" key="1">
    <source>
        <dbReference type="EMBL" id="MFC4498468.1"/>
    </source>
</evidence>
<accession>A0ABV9AIW8</accession>
<evidence type="ECO:0000313" key="2">
    <source>
        <dbReference type="Proteomes" id="UP001595839"/>
    </source>
</evidence>
<comment type="caution">
    <text evidence="1">The sequence shown here is derived from an EMBL/GenBank/DDBJ whole genome shotgun (WGS) entry which is preliminary data.</text>
</comment>
<proteinExistence type="predicted"/>
<keyword evidence="2" id="KW-1185">Reference proteome</keyword>
<sequence length="142" mass="16073">MSYDLSDSWDRYMLRHDGYDSTSAGEFEAMGYPVCDFMCCLEKPGPDAPRCVMVVPDLDKPPVEACRGVATHTLFYSIKDWETQIREYFYAPVCMPCVRRIRQRKELQVTAYLIGEEPVVMLVPGNAAAAQTDQSDSKENGE</sequence>
<gene>
    <name evidence="1" type="ORF">ACFPIH_02845</name>
</gene>
<dbReference type="RefSeq" id="WP_381167803.1">
    <property type="nucleotide sequence ID" value="NZ_JBHSFK010000002.1"/>
</dbReference>
<protein>
    <submittedName>
        <fullName evidence="1">Uncharacterized protein</fullName>
    </submittedName>
</protein>
<dbReference type="Proteomes" id="UP001595839">
    <property type="component" value="Unassembled WGS sequence"/>
</dbReference>
<name>A0ABV9AIW8_9ACTN</name>
<organism evidence="1 2">
    <name type="scientific">Streptomyces vulcanius</name>
    <dbReference type="NCBI Taxonomy" id="1441876"/>
    <lineage>
        <taxon>Bacteria</taxon>
        <taxon>Bacillati</taxon>
        <taxon>Actinomycetota</taxon>
        <taxon>Actinomycetes</taxon>
        <taxon>Kitasatosporales</taxon>
        <taxon>Streptomycetaceae</taxon>
        <taxon>Streptomyces</taxon>
    </lineage>
</organism>